<dbReference type="Pfam" id="PF02515">
    <property type="entry name" value="CoA_transf_3"/>
    <property type="match status" value="1"/>
</dbReference>
<dbReference type="InterPro" id="IPR044855">
    <property type="entry name" value="CoA-Trfase_III_dom3_sf"/>
</dbReference>
<reference evidence="2 3" key="1">
    <citation type="submission" date="2024-08" db="EMBL/GenBank/DDBJ databases">
        <title>Genome sequence of Streptomyces aureus CACIA-1.46HGO.</title>
        <authorList>
            <person name="Evangelista-Martinez Z."/>
        </authorList>
    </citation>
    <scope>NUCLEOTIDE SEQUENCE [LARGE SCALE GENOMIC DNA]</scope>
    <source>
        <strain evidence="2 3">CACIA-1.46HGO</strain>
    </source>
</reference>
<name>A0ABV4T2M6_9ACTN</name>
<dbReference type="Gene3D" id="3.40.50.10540">
    <property type="entry name" value="Crotonobetainyl-coa:carnitine coa-transferase, domain 1"/>
    <property type="match status" value="1"/>
</dbReference>
<gene>
    <name evidence="2" type="ORF">ACEG43_47905</name>
</gene>
<evidence type="ECO:0000313" key="3">
    <source>
        <dbReference type="Proteomes" id="UP001571476"/>
    </source>
</evidence>
<keyword evidence="1 2" id="KW-0808">Transferase</keyword>
<protein>
    <submittedName>
        <fullName evidence="2">CaiB/BaiF CoA transferase family protein</fullName>
    </submittedName>
</protein>
<keyword evidence="3" id="KW-1185">Reference proteome</keyword>
<accession>A0ABV4T2M6</accession>
<dbReference type="RefSeq" id="WP_372567513.1">
    <property type="nucleotide sequence ID" value="NZ_JBGOSP010000072.1"/>
</dbReference>
<evidence type="ECO:0000256" key="1">
    <source>
        <dbReference type="ARBA" id="ARBA00022679"/>
    </source>
</evidence>
<sequence length="400" mass="42777">MSGESIAPSPDPASEPPLAGLRVVDMTIWMAGPVTGMLLADLGADVVKVESTNGDPTRSHTAPTAGSVTTKTSISYSTFNRNKRSIALDLSSSADRGTFDRMIEQADVFITNMSPTTVTKLAIDADSLHAANPRLVYARGSGLGPTGPRANDLTQDMTGMAYAGMLFALSPDQEQPFAPPGALNDVITGTYLFSGVLAALLRRARTGRGETVTGSLLQSALWTQMGLVGSVANTKGASTTGRPRTDPRNALLNQYRAGDGRWIAVAAVNARAWDAFVTGAQIEHLVADPRFATYADMLDHSREMRVELDRHFATQPADHWLERLREHGVWCGPVNRLGDVLTDEQVAANHYLTTLSDGLRTVSMPFTLDGFEPSAAAGPDLDADRDAVLRDWGVDSSPRP</sequence>
<dbReference type="InterPro" id="IPR023606">
    <property type="entry name" value="CoA-Trfase_III_dom_1_sf"/>
</dbReference>
<organism evidence="2 3">
    <name type="scientific">Streptomyces aureus</name>
    <dbReference type="NCBI Taxonomy" id="193461"/>
    <lineage>
        <taxon>Bacteria</taxon>
        <taxon>Bacillati</taxon>
        <taxon>Actinomycetota</taxon>
        <taxon>Actinomycetes</taxon>
        <taxon>Kitasatosporales</taxon>
        <taxon>Streptomycetaceae</taxon>
        <taxon>Streptomyces</taxon>
    </lineage>
</organism>
<dbReference type="EMBL" id="JBGOSP010000072">
    <property type="protein sequence ID" value="MFA3843719.1"/>
    <property type="molecule type" value="Genomic_DNA"/>
</dbReference>
<dbReference type="GO" id="GO:0016740">
    <property type="term" value="F:transferase activity"/>
    <property type="evidence" value="ECO:0007669"/>
    <property type="project" value="UniProtKB-KW"/>
</dbReference>
<dbReference type="InterPro" id="IPR050483">
    <property type="entry name" value="CoA-transferase_III_domain"/>
</dbReference>
<dbReference type="PANTHER" id="PTHR48207">
    <property type="entry name" value="SUCCINATE--HYDROXYMETHYLGLUTARATE COA-TRANSFERASE"/>
    <property type="match status" value="1"/>
</dbReference>
<proteinExistence type="predicted"/>
<dbReference type="Gene3D" id="3.30.1540.10">
    <property type="entry name" value="formyl-coa transferase, domain 3"/>
    <property type="match status" value="1"/>
</dbReference>
<dbReference type="InterPro" id="IPR003673">
    <property type="entry name" value="CoA-Trfase_fam_III"/>
</dbReference>
<dbReference type="SUPFAM" id="SSF89796">
    <property type="entry name" value="CoA-transferase family III (CaiB/BaiF)"/>
    <property type="match status" value="1"/>
</dbReference>
<comment type="caution">
    <text evidence="2">The sequence shown here is derived from an EMBL/GenBank/DDBJ whole genome shotgun (WGS) entry which is preliminary data.</text>
</comment>
<dbReference type="Proteomes" id="UP001571476">
    <property type="component" value="Unassembled WGS sequence"/>
</dbReference>
<evidence type="ECO:0000313" key="2">
    <source>
        <dbReference type="EMBL" id="MFA3843719.1"/>
    </source>
</evidence>
<dbReference type="PANTHER" id="PTHR48207:SF3">
    <property type="entry name" value="SUCCINATE--HYDROXYMETHYLGLUTARATE COA-TRANSFERASE"/>
    <property type="match status" value="1"/>
</dbReference>